<dbReference type="SUPFAM" id="SSF51445">
    <property type="entry name" value="(Trans)glycosidases"/>
    <property type="match status" value="1"/>
</dbReference>
<protein>
    <submittedName>
        <fullName evidence="4">F5/8 type C domain-containing protein</fullName>
    </submittedName>
</protein>
<evidence type="ECO:0000256" key="2">
    <source>
        <dbReference type="SAM" id="Coils"/>
    </source>
</evidence>
<reference evidence="5" key="1">
    <citation type="submission" date="2016-10" db="EMBL/GenBank/DDBJ databases">
        <authorList>
            <person name="Varghese N."/>
            <person name="Submissions S."/>
        </authorList>
    </citation>
    <scope>NUCLEOTIDE SEQUENCE [LARGE SCALE GENOMIC DNA]</scope>
    <source>
        <strain evidence="5">DSM 1551</strain>
    </source>
</reference>
<dbReference type="Gene3D" id="2.60.120.200">
    <property type="match status" value="1"/>
</dbReference>
<evidence type="ECO:0000313" key="4">
    <source>
        <dbReference type="EMBL" id="SET53616.1"/>
    </source>
</evidence>
<dbReference type="SUPFAM" id="SSF49785">
    <property type="entry name" value="Galactose-binding domain-like"/>
    <property type="match status" value="2"/>
</dbReference>
<keyword evidence="5" id="KW-1185">Reference proteome</keyword>
<feature type="coiled-coil region" evidence="2">
    <location>
        <begin position="1406"/>
        <end position="1440"/>
    </location>
</feature>
<organism evidence="4 5">
    <name type="scientific">Thomasclavelia cocleata</name>
    <dbReference type="NCBI Taxonomy" id="69824"/>
    <lineage>
        <taxon>Bacteria</taxon>
        <taxon>Bacillati</taxon>
        <taxon>Bacillota</taxon>
        <taxon>Erysipelotrichia</taxon>
        <taxon>Erysipelotrichales</taxon>
        <taxon>Coprobacillaceae</taxon>
        <taxon>Thomasclavelia</taxon>
    </lineage>
</organism>
<dbReference type="Gene3D" id="1.20.1270.70">
    <property type="entry name" value="Designed single chain three-helix bundle"/>
    <property type="match status" value="1"/>
</dbReference>
<accession>A0A1I0F6W9</accession>
<keyword evidence="2" id="KW-0175">Coiled coil</keyword>
<gene>
    <name evidence="4" type="ORF">SAMN04489758_1179</name>
</gene>
<dbReference type="InterPro" id="IPR017853">
    <property type="entry name" value="GH"/>
</dbReference>
<dbReference type="Gene3D" id="2.60.40.1220">
    <property type="match status" value="1"/>
</dbReference>
<feature type="non-terminal residue" evidence="4">
    <location>
        <position position="1468"/>
    </location>
</feature>
<dbReference type="Pfam" id="PF00754">
    <property type="entry name" value="F5_F8_type_C"/>
    <property type="match status" value="2"/>
</dbReference>
<dbReference type="InterPro" id="IPR000421">
    <property type="entry name" value="FA58C"/>
</dbReference>
<proteinExistence type="predicted"/>
<dbReference type="PROSITE" id="PS50022">
    <property type="entry name" value="FA58C_3"/>
    <property type="match status" value="2"/>
</dbReference>
<dbReference type="EMBL" id="FOIN01000017">
    <property type="protein sequence ID" value="SET53616.1"/>
    <property type="molecule type" value="Genomic_DNA"/>
</dbReference>
<dbReference type="Gene3D" id="3.20.20.70">
    <property type="entry name" value="Aldolase class I"/>
    <property type="match status" value="1"/>
</dbReference>
<evidence type="ECO:0000313" key="5">
    <source>
        <dbReference type="Proteomes" id="UP000198558"/>
    </source>
</evidence>
<feature type="domain" description="F5/8 type C" evidence="3">
    <location>
        <begin position="95"/>
        <end position="260"/>
    </location>
</feature>
<dbReference type="InterPro" id="IPR014755">
    <property type="entry name" value="Cu-Rt/internalin_Ig-like"/>
</dbReference>
<keyword evidence="1" id="KW-0732">Signal</keyword>
<evidence type="ECO:0000256" key="1">
    <source>
        <dbReference type="ARBA" id="ARBA00022729"/>
    </source>
</evidence>
<dbReference type="Proteomes" id="UP000198558">
    <property type="component" value="Unassembled WGS sequence"/>
</dbReference>
<sequence>MLKRKDLKRVFSSALVISLLFQYIPEGVYAKNGVEVNQDSEKISIENEYISREFSIHDDILQTTSLVNKRIGETLIPQTGSEDFLINTIVPVEDTDVNPVREIDRSTWKGHVTGQGSSKEIDAKNLFDGDDKTETEYYDTSTNFPYVLTVDLGKEETFKSFSFQKRVGNSNPAWGINGTIGEYELQVSTDGSNWLDAGSGEFTREDYNLHVVNGVYNVADLVYANFDQEYTAQYVRLITKSCSLSSLATFCGAEFRLYEDAYVKAPEQQTEIKTSDLKIENIKVDDIDAGKKLVFEFEPYEFNDINWDINYIVVMENEDHFMRSYLETKVDQEEEAKIDYIDLDHFELSEDTKGVWSRPDDFKVNAGAYSFQETEMLLGQPIYAQGMFFGSEFPATDTKVDNNQMQIRYYSGKTLKQLREENKLTTDGKMVTWPNVVGAAQGTEMDVVQTDFFSYIDSIATKTDFRKQYNSWYDNRMAITDESIEKSFFGSEKGLAQNGIEPLDSYVVDDGWNNYNDPTYTGIDEGRSGLSYNQTGFWEFNDKFPNEFYTAKQMAANFDSSFGVWLGPQGGYELQGTFSQYIESSDTGYVHPTAALGKVICTGSKKYIQNLTTLFTDYQERFDIDYWKLDGFASRPCVQEDHDHMVGGYNNMYFTSDLWESWTDTFEAMRAQRVKEGKGLFINATCYVNPSPWMLQWVNTVWMQNAGDNEFDSTNGGTSAQRMISGRDNIYFTNVRTAQLQFPLKNIYNHDPIYGVSANVTMTTDEFRQYLMSNAVRGTAFWELYFSPSIMDEQKWQVTADVLEFTQNNYHILKNAKLFGNAPKQKSVYGYSSWNNDEGIVSFRNPTNTTKTYTLTLNNLVGVPTNMENLRQTQILPYTSEISNQTVSYGDEVTVTLEPYQTIIYQYGLKDTEVPAIEYVKNIDENTIRIKFNKRIEDANKFTVNGKKADEANILADYHTIEIKTSEELIKDSNIDLEIDNLKGLNGVGISKTVSFKAYQDYIISKVENNDDLVDGAKVETQTFNRNEQQLLKLDNSYKLNTSNVFDSNTKDYSISMLIQTSDKNSNILKQDNGYTLSIDKEGYVVYQDATTTLSSKQNITTVVEKANGRFGTESYVPTSTVTEETGKVNDGNLHYITVTRELNGMVKMYIDGELATTSYQQNEQIQFNYGEVLLGDSNFNANVGDIQVLNRALGYDEIKQQYNQYQLADGDIKLDKTAWQATADSVETGGPSNEGPAQYAIDDNPSTFWHTQYLGGKPECPHWLKIDLNDSVKFDKLEYISRNGNGSIRDYTIEISDDSENWHEINSGTMKKDGTTMIEFENTITARYLRININSSYGTSAANENIFGAIAEISLYKNKEALTDYSNLSIELQKAKELNENEYTSASYKELLKAMNEAKDVLYNVNATQEEVDNAITVLQEAKEALVKAEETAVSKTALQIAVEMAGNVTEEQLDKVVPAVVTEFNA</sequence>
<dbReference type="RefSeq" id="WP_092354073.1">
    <property type="nucleotide sequence ID" value="NZ_FOIN01000017.1"/>
</dbReference>
<dbReference type="GeneID" id="78288504"/>
<dbReference type="SUPFAM" id="SSF49899">
    <property type="entry name" value="Concanavalin A-like lectins/glucanases"/>
    <property type="match status" value="1"/>
</dbReference>
<dbReference type="InterPro" id="IPR013785">
    <property type="entry name" value="Aldolase_TIM"/>
</dbReference>
<evidence type="ECO:0000259" key="3">
    <source>
        <dbReference type="PROSITE" id="PS50022"/>
    </source>
</evidence>
<name>A0A1I0F6W9_9FIRM</name>
<dbReference type="InterPro" id="IPR013320">
    <property type="entry name" value="ConA-like_dom_sf"/>
</dbReference>
<dbReference type="Gene3D" id="2.60.120.260">
    <property type="entry name" value="Galactose-binding domain-like"/>
    <property type="match status" value="2"/>
</dbReference>
<dbReference type="InterPro" id="IPR008979">
    <property type="entry name" value="Galactose-bd-like_sf"/>
</dbReference>
<feature type="domain" description="F5/8 type C" evidence="3">
    <location>
        <begin position="1201"/>
        <end position="1350"/>
    </location>
</feature>
<dbReference type="Pfam" id="PF13385">
    <property type="entry name" value="Laminin_G_3"/>
    <property type="match status" value="1"/>
</dbReference>